<dbReference type="RefSeq" id="WP_089413326.1">
    <property type="nucleotide sequence ID" value="NZ_FZQA01000010.1"/>
</dbReference>
<organism evidence="8 9">
    <name type="scientific">Amphiplicatus metriothermophilus</name>
    <dbReference type="NCBI Taxonomy" id="1519374"/>
    <lineage>
        <taxon>Bacteria</taxon>
        <taxon>Pseudomonadati</taxon>
        <taxon>Pseudomonadota</taxon>
        <taxon>Alphaproteobacteria</taxon>
        <taxon>Parvularculales</taxon>
        <taxon>Parvularculaceae</taxon>
        <taxon>Amphiplicatus</taxon>
    </lineage>
</organism>
<dbReference type="OrthoDB" id="9801219at2"/>
<evidence type="ECO:0000313" key="9">
    <source>
        <dbReference type="Proteomes" id="UP000198346"/>
    </source>
</evidence>
<keyword evidence="2 6" id="KW-0808">Transferase</keyword>
<evidence type="ECO:0000256" key="4">
    <source>
        <dbReference type="ARBA" id="ARBA00022777"/>
    </source>
</evidence>
<dbReference type="PANTHER" id="PTHR46566">
    <property type="entry name" value="1-PHOSPHOFRUCTOKINASE-RELATED"/>
    <property type="match status" value="1"/>
</dbReference>
<dbReference type="InterPro" id="IPR017583">
    <property type="entry name" value="Tagatose/fructose_Pkinase"/>
</dbReference>
<dbReference type="Pfam" id="PF00294">
    <property type="entry name" value="PfkB"/>
    <property type="match status" value="1"/>
</dbReference>
<dbReference type="PIRSF" id="PIRSF000535">
    <property type="entry name" value="1PFK/6PFK/LacC"/>
    <property type="match status" value="1"/>
</dbReference>
<proteinExistence type="inferred from homology"/>
<comment type="similarity">
    <text evidence="1 6">Belongs to the carbohydrate kinase PfkB family.</text>
</comment>
<evidence type="ECO:0000256" key="6">
    <source>
        <dbReference type="PIRNR" id="PIRNR000535"/>
    </source>
</evidence>
<keyword evidence="3" id="KW-0547">Nucleotide-binding</keyword>
<evidence type="ECO:0000256" key="5">
    <source>
        <dbReference type="ARBA" id="ARBA00022840"/>
    </source>
</evidence>
<keyword evidence="9" id="KW-1185">Reference proteome</keyword>
<feature type="domain" description="Carbohydrate kinase PfkB" evidence="7">
    <location>
        <begin position="17"/>
        <end position="294"/>
    </location>
</feature>
<keyword evidence="5" id="KW-0067">ATP-binding</keyword>
<dbReference type="Proteomes" id="UP000198346">
    <property type="component" value="Unassembled WGS sequence"/>
</dbReference>
<evidence type="ECO:0000256" key="1">
    <source>
        <dbReference type="ARBA" id="ARBA00010688"/>
    </source>
</evidence>
<evidence type="ECO:0000256" key="2">
    <source>
        <dbReference type="ARBA" id="ARBA00022679"/>
    </source>
</evidence>
<dbReference type="GO" id="GO:0003872">
    <property type="term" value="F:6-phosphofructokinase activity"/>
    <property type="evidence" value="ECO:0007669"/>
    <property type="project" value="TreeGrafter"/>
</dbReference>
<evidence type="ECO:0000313" key="8">
    <source>
        <dbReference type="EMBL" id="SNT75782.1"/>
    </source>
</evidence>
<keyword evidence="4 8" id="KW-0418">Kinase</keyword>
<dbReference type="GO" id="GO:0005524">
    <property type="term" value="F:ATP binding"/>
    <property type="evidence" value="ECO:0007669"/>
    <property type="project" value="UniProtKB-KW"/>
</dbReference>
<evidence type="ECO:0000259" key="7">
    <source>
        <dbReference type="Pfam" id="PF00294"/>
    </source>
</evidence>
<name>A0A239Q0R1_9PROT</name>
<reference evidence="8 9" key="1">
    <citation type="submission" date="2017-07" db="EMBL/GenBank/DDBJ databases">
        <authorList>
            <person name="Sun Z.S."/>
            <person name="Albrecht U."/>
            <person name="Echele G."/>
            <person name="Lee C.C."/>
        </authorList>
    </citation>
    <scope>NUCLEOTIDE SEQUENCE [LARGE SCALE GENOMIC DNA]</scope>
    <source>
        <strain evidence="8 9">CGMCC 1.12710</strain>
    </source>
</reference>
<dbReference type="Gene3D" id="3.40.1190.20">
    <property type="match status" value="1"/>
</dbReference>
<accession>A0A239Q0R1</accession>
<dbReference type="SUPFAM" id="SSF53613">
    <property type="entry name" value="Ribokinase-like"/>
    <property type="match status" value="1"/>
</dbReference>
<sequence length="310" mass="32862">MPRIITLTPNPTYDFAVDADFVAPNRKLRCRNPQSHPGGGGVNVARAAVRLRADVLAIITAGGLYGDAVKGLLGEETVPIRSIPVRGETRIAFHVRDLSDGQEYRFNLPGAEMSAAEADAMIAAVEEEAKEGDYVVGSGSLPGGGPVDLWARAARAAKARGARFVLDSIHGVHEALAEGIFMLRHNRYEYPIIAGRELPWPDGVIAFARGLVAEGKAERVTITHGADGSIMASKNGVARTNVLPIKAHSAVGAGDSYVAALLVALMRGWSDDDAIRYAMAAAGATRLTPGTALFRPEDVERLYKEARGSA</sequence>
<dbReference type="AlphaFoldDB" id="A0A239Q0R1"/>
<dbReference type="InterPro" id="IPR011611">
    <property type="entry name" value="PfkB_dom"/>
</dbReference>
<protein>
    <recommendedName>
        <fullName evidence="6">Phosphofructokinase</fullName>
    </recommendedName>
</protein>
<dbReference type="InterPro" id="IPR029056">
    <property type="entry name" value="Ribokinase-like"/>
</dbReference>
<dbReference type="GO" id="GO:0005829">
    <property type="term" value="C:cytosol"/>
    <property type="evidence" value="ECO:0007669"/>
    <property type="project" value="TreeGrafter"/>
</dbReference>
<evidence type="ECO:0000256" key="3">
    <source>
        <dbReference type="ARBA" id="ARBA00022741"/>
    </source>
</evidence>
<dbReference type="PANTHER" id="PTHR46566:SF2">
    <property type="entry name" value="ATP-DEPENDENT 6-PHOSPHOFRUCTOKINASE ISOZYME 2"/>
    <property type="match status" value="1"/>
</dbReference>
<gene>
    <name evidence="8" type="ORF">SAMN06297382_2900</name>
</gene>
<dbReference type="EMBL" id="FZQA01000010">
    <property type="protein sequence ID" value="SNT75782.1"/>
    <property type="molecule type" value="Genomic_DNA"/>
</dbReference>
<dbReference type="NCBIfam" id="TIGR03168">
    <property type="entry name" value="1-PFK"/>
    <property type="match status" value="1"/>
</dbReference>